<reference evidence="2" key="1">
    <citation type="journal article" date="2015" name="PLoS Genet.">
        <title>The dynamic genome and transcriptome of the human fungal pathogen Blastomyces and close relative Emmonsia.</title>
        <authorList>
            <person name="Munoz J.F."/>
            <person name="Gauthier G.M."/>
            <person name="Desjardins C.A."/>
            <person name="Gallo J.E."/>
            <person name="Holder J."/>
            <person name="Sullivan T.D."/>
            <person name="Marty A.J."/>
            <person name="Carmen J.C."/>
            <person name="Chen Z."/>
            <person name="Ding L."/>
            <person name="Gujja S."/>
            <person name="Magrini V."/>
            <person name="Misas E."/>
            <person name="Mitreva M."/>
            <person name="Priest M."/>
            <person name="Saif S."/>
            <person name="Whiston E.A."/>
            <person name="Young S."/>
            <person name="Zeng Q."/>
            <person name="Goldman W.E."/>
            <person name="Mardis E.R."/>
            <person name="Taylor J.W."/>
            <person name="McEwen J.G."/>
            <person name="Clay O.K."/>
            <person name="Klein B.S."/>
            <person name="Cuomo C.A."/>
        </authorList>
    </citation>
    <scope>NUCLEOTIDE SEQUENCE [LARGE SCALE GENOMIC DNA]</scope>
    <source>
        <strain evidence="2">UAMH 139</strain>
    </source>
</reference>
<dbReference type="SUPFAM" id="SSF53474">
    <property type="entry name" value="alpha/beta-Hydrolases"/>
    <property type="match status" value="1"/>
</dbReference>
<gene>
    <name evidence="1" type="ORF">EMPG_12339</name>
</gene>
<dbReference type="Proteomes" id="UP000053573">
    <property type="component" value="Unassembled WGS sequence"/>
</dbReference>
<dbReference type="InterPro" id="IPR029058">
    <property type="entry name" value="AB_hydrolase_fold"/>
</dbReference>
<dbReference type="EMBL" id="LDEV01000775">
    <property type="protein sequence ID" value="KLJ12634.1"/>
    <property type="molecule type" value="Genomic_DNA"/>
</dbReference>
<organism evidence="1 2">
    <name type="scientific">Blastomyces silverae</name>
    <dbReference type="NCBI Taxonomy" id="2060906"/>
    <lineage>
        <taxon>Eukaryota</taxon>
        <taxon>Fungi</taxon>
        <taxon>Dikarya</taxon>
        <taxon>Ascomycota</taxon>
        <taxon>Pezizomycotina</taxon>
        <taxon>Eurotiomycetes</taxon>
        <taxon>Eurotiomycetidae</taxon>
        <taxon>Onygenales</taxon>
        <taxon>Ajellomycetaceae</taxon>
        <taxon>Blastomyces</taxon>
    </lineage>
</organism>
<sequence length="62" mass="6681">MVGMMGRGDGGQESEPAAELLVVEGAGHLPMVERPERFEELVSEGEEDRGIPPGLCMVLEKK</sequence>
<dbReference type="Gene3D" id="3.40.50.1820">
    <property type="entry name" value="alpha/beta hydrolase"/>
    <property type="match status" value="1"/>
</dbReference>
<evidence type="ECO:0000313" key="1">
    <source>
        <dbReference type="EMBL" id="KLJ12634.1"/>
    </source>
</evidence>
<dbReference type="AlphaFoldDB" id="A0A0H1BM93"/>
<comment type="caution">
    <text evidence="1">The sequence shown here is derived from an EMBL/GenBank/DDBJ whole genome shotgun (WGS) entry which is preliminary data.</text>
</comment>
<keyword evidence="2" id="KW-1185">Reference proteome</keyword>
<name>A0A0H1BM93_9EURO</name>
<proteinExistence type="predicted"/>
<dbReference type="OrthoDB" id="2851338at2759"/>
<protein>
    <submittedName>
        <fullName evidence="1">Uncharacterized protein</fullName>
    </submittedName>
</protein>
<accession>A0A0H1BM93</accession>
<dbReference type="STRING" id="2060906.A0A0H1BM93"/>
<evidence type="ECO:0000313" key="2">
    <source>
        <dbReference type="Proteomes" id="UP000053573"/>
    </source>
</evidence>